<keyword evidence="2" id="KW-0808">Transferase</keyword>
<dbReference type="Pfam" id="PF00583">
    <property type="entry name" value="Acetyltransf_1"/>
    <property type="match status" value="1"/>
</dbReference>
<organism evidence="2 3">
    <name type="scientific">Pseudanabaena frigida</name>
    <dbReference type="NCBI Taxonomy" id="945775"/>
    <lineage>
        <taxon>Bacteria</taxon>
        <taxon>Bacillati</taxon>
        <taxon>Cyanobacteriota</taxon>
        <taxon>Cyanophyceae</taxon>
        <taxon>Pseudanabaenales</taxon>
        <taxon>Pseudanabaenaceae</taxon>
        <taxon>Pseudanabaena</taxon>
    </lineage>
</organism>
<protein>
    <submittedName>
        <fullName evidence="2">N-acetyltransferase</fullName>
    </submittedName>
</protein>
<dbReference type="AlphaFoldDB" id="A0A2W4XQV0"/>
<evidence type="ECO:0000259" key="1">
    <source>
        <dbReference type="PROSITE" id="PS51186"/>
    </source>
</evidence>
<dbReference type="InterPro" id="IPR016181">
    <property type="entry name" value="Acyl_CoA_acyltransferase"/>
</dbReference>
<dbReference type="CDD" id="cd04301">
    <property type="entry name" value="NAT_SF"/>
    <property type="match status" value="1"/>
</dbReference>
<evidence type="ECO:0000313" key="3">
    <source>
        <dbReference type="Proteomes" id="UP000249467"/>
    </source>
</evidence>
<dbReference type="SUPFAM" id="SSF55729">
    <property type="entry name" value="Acyl-CoA N-acyltransferases (Nat)"/>
    <property type="match status" value="1"/>
</dbReference>
<comment type="caution">
    <text evidence="2">The sequence shown here is derived from an EMBL/GenBank/DDBJ whole genome shotgun (WGS) entry which is preliminary data.</text>
</comment>
<dbReference type="GO" id="GO:0016747">
    <property type="term" value="F:acyltransferase activity, transferring groups other than amino-acyl groups"/>
    <property type="evidence" value="ECO:0007669"/>
    <property type="project" value="InterPro"/>
</dbReference>
<gene>
    <name evidence="2" type="ORF">DCF19_17575</name>
</gene>
<evidence type="ECO:0000313" key="2">
    <source>
        <dbReference type="EMBL" id="PZO37931.1"/>
    </source>
</evidence>
<sequence length="131" mass="15150">MTFLNKDEVSIDLVRPDIEAGLFYIAFYEGVAAGVLRFQTEDLVFWADIPQEDSAFIQRLAVRRSFAGGIVSSALMQWAVDQSRKLGKSYLRLDCAVDRSRLRAVYENFGFQYHSDKLVEPYFVARYEYKL</sequence>
<name>A0A2W4XQV0_9CYAN</name>
<dbReference type="InterPro" id="IPR000182">
    <property type="entry name" value="GNAT_dom"/>
</dbReference>
<feature type="domain" description="N-acetyltransferase" evidence="1">
    <location>
        <begin position="1"/>
        <end position="131"/>
    </location>
</feature>
<dbReference type="Gene3D" id="3.40.630.30">
    <property type="match status" value="1"/>
</dbReference>
<dbReference type="EMBL" id="QBML01000027">
    <property type="protein sequence ID" value="PZO37931.1"/>
    <property type="molecule type" value="Genomic_DNA"/>
</dbReference>
<reference evidence="2 3" key="1">
    <citation type="submission" date="2018-04" db="EMBL/GenBank/DDBJ databases">
        <authorList>
            <person name="Go L.Y."/>
            <person name="Mitchell J.A."/>
        </authorList>
    </citation>
    <scope>NUCLEOTIDE SEQUENCE [LARGE SCALE GENOMIC DNA]</scope>
    <source>
        <strain evidence="2">ULC066bin1</strain>
    </source>
</reference>
<proteinExistence type="predicted"/>
<dbReference type="PROSITE" id="PS51186">
    <property type="entry name" value="GNAT"/>
    <property type="match status" value="1"/>
</dbReference>
<reference evidence="2 3" key="2">
    <citation type="submission" date="2018-06" db="EMBL/GenBank/DDBJ databases">
        <title>Metagenomic assembly of (sub)arctic Cyanobacteria and their associated microbiome from non-axenic cultures.</title>
        <authorList>
            <person name="Baurain D."/>
        </authorList>
    </citation>
    <scope>NUCLEOTIDE SEQUENCE [LARGE SCALE GENOMIC DNA]</scope>
    <source>
        <strain evidence="2">ULC066bin1</strain>
    </source>
</reference>
<accession>A0A2W4XQV0</accession>
<dbReference type="Proteomes" id="UP000249467">
    <property type="component" value="Unassembled WGS sequence"/>
</dbReference>